<proteinExistence type="inferred from homology"/>
<dbReference type="InterPro" id="IPR036388">
    <property type="entry name" value="WH-like_DNA-bd_sf"/>
</dbReference>
<evidence type="ECO:0000259" key="5">
    <source>
        <dbReference type="PROSITE" id="PS50931"/>
    </source>
</evidence>
<dbReference type="PANTHER" id="PTHR30537:SF66">
    <property type="entry name" value="IRON-REGULATED VIRULENCE REGULATORY PROTEIN IRGB"/>
    <property type="match status" value="1"/>
</dbReference>
<organism evidence="6 7">
    <name type="scientific">Halomonas dongshanensis</name>
    <dbReference type="NCBI Taxonomy" id="2890835"/>
    <lineage>
        <taxon>Bacteria</taxon>
        <taxon>Pseudomonadati</taxon>
        <taxon>Pseudomonadota</taxon>
        <taxon>Gammaproteobacteria</taxon>
        <taxon>Oceanospirillales</taxon>
        <taxon>Halomonadaceae</taxon>
        <taxon>Halomonas</taxon>
    </lineage>
</organism>
<keyword evidence="2" id="KW-0805">Transcription regulation</keyword>
<dbReference type="Gene3D" id="3.40.190.290">
    <property type="match status" value="1"/>
</dbReference>
<dbReference type="RefSeq" id="WP_259036184.1">
    <property type="nucleotide sequence ID" value="NZ_JAJISC010000004.1"/>
</dbReference>
<dbReference type="PANTHER" id="PTHR30537">
    <property type="entry name" value="HTH-TYPE TRANSCRIPTIONAL REGULATOR"/>
    <property type="match status" value="1"/>
</dbReference>
<gene>
    <name evidence="6" type="ORF">LLY24_10180</name>
</gene>
<dbReference type="Gene3D" id="1.10.10.10">
    <property type="entry name" value="Winged helix-like DNA-binding domain superfamily/Winged helix DNA-binding domain"/>
    <property type="match status" value="1"/>
</dbReference>
<dbReference type="InterPro" id="IPR005119">
    <property type="entry name" value="LysR_subst-bd"/>
</dbReference>
<dbReference type="InterPro" id="IPR058163">
    <property type="entry name" value="LysR-type_TF_proteobact-type"/>
</dbReference>
<evidence type="ECO:0000256" key="1">
    <source>
        <dbReference type="ARBA" id="ARBA00009437"/>
    </source>
</evidence>
<dbReference type="InterPro" id="IPR036390">
    <property type="entry name" value="WH_DNA-bd_sf"/>
</dbReference>
<evidence type="ECO:0000256" key="2">
    <source>
        <dbReference type="ARBA" id="ARBA00023015"/>
    </source>
</evidence>
<dbReference type="PROSITE" id="PS50931">
    <property type="entry name" value="HTH_LYSR"/>
    <property type="match status" value="1"/>
</dbReference>
<sequence length="301" mass="34153">MYDFDELNAFAHVMATGSLTRSARDMGVAKSTLSRRISQLEVHLNQPLMRRQANRLIPTEAGLLFHTYCLELLELARTSQEALSELKEEISGQLTLKVHNSLMRSWASDVMNDFVRRYSHVELTLQTLHALPHSPDSHCVHLWLGDTTECGLHQEAVGELRFGLYASPGYRDSAGLPQHPDELYQHDWVDLLGTAQHELPLHHTDGTTQTFRPPRTRLHVDVALLQMEAIAKGQGIGVLSHWLVESRERYHPGELIPCLPAWSPPAVPITLLFAYGHQPRRVRALLDFLRARIPEEWKVAP</sequence>
<dbReference type="Pfam" id="PF03466">
    <property type="entry name" value="LysR_substrate"/>
    <property type="match status" value="1"/>
</dbReference>
<keyword evidence="4" id="KW-0804">Transcription</keyword>
<dbReference type="SUPFAM" id="SSF53850">
    <property type="entry name" value="Periplasmic binding protein-like II"/>
    <property type="match status" value="1"/>
</dbReference>
<protein>
    <submittedName>
        <fullName evidence="6">LysR family transcriptional regulator</fullName>
    </submittedName>
</protein>
<dbReference type="SUPFAM" id="SSF46785">
    <property type="entry name" value="Winged helix' DNA-binding domain"/>
    <property type="match status" value="1"/>
</dbReference>
<evidence type="ECO:0000313" key="7">
    <source>
        <dbReference type="Proteomes" id="UP001165542"/>
    </source>
</evidence>
<name>A0ABT2EGC5_9GAMM</name>
<feature type="domain" description="HTH lysR-type" evidence="5">
    <location>
        <begin position="1"/>
        <end position="59"/>
    </location>
</feature>
<evidence type="ECO:0000256" key="4">
    <source>
        <dbReference type="ARBA" id="ARBA00023163"/>
    </source>
</evidence>
<dbReference type="EMBL" id="JAJISC010000004">
    <property type="protein sequence ID" value="MCS2609682.1"/>
    <property type="molecule type" value="Genomic_DNA"/>
</dbReference>
<evidence type="ECO:0000313" key="6">
    <source>
        <dbReference type="EMBL" id="MCS2609682.1"/>
    </source>
</evidence>
<comment type="caution">
    <text evidence="6">The sequence shown here is derived from an EMBL/GenBank/DDBJ whole genome shotgun (WGS) entry which is preliminary data.</text>
</comment>
<accession>A0ABT2EGC5</accession>
<dbReference type="InterPro" id="IPR000847">
    <property type="entry name" value="LysR_HTH_N"/>
</dbReference>
<reference evidence="6" key="1">
    <citation type="submission" date="2021-11" db="EMBL/GenBank/DDBJ databases">
        <title>Halomonas sp., isolated from a coastal aquaculture zone in Dongshan Bay.</title>
        <authorList>
            <person name="Lin W."/>
        </authorList>
    </citation>
    <scope>NUCLEOTIDE SEQUENCE</scope>
    <source>
        <strain evidence="6">Yzlin-01</strain>
    </source>
</reference>
<dbReference type="Pfam" id="PF00126">
    <property type="entry name" value="HTH_1"/>
    <property type="match status" value="1"/>
</dbReference>
<evidence type="ECO:0000256" key="3">
    <source>
        <dbReference type="ARBA" id="ARBA00023125"/>
    </source>
</evidence>
<dbReference type="Proteomes" id="UP001165542">
    <property type="component" value="Unassembled WGS sequence"/>
</dbReference>
<comment type="similarity">
    <text evidence="1">Belongs to the LysR transcriptional regulatory family.</text>
</comment>
<keyword evidence="7" id="KW-1185">Reference proteome</keyword>
<keyword evidence="3" id="KW-0238">DNA-binding</keyword>